<dbReference type="Pfam" id="PF01149">
    <property type="entry name" value="Fapy_DNA_glyco"/>
    <property type="match status" value="1"/>
</dbReference>
<dbReference type="InterPro" id="IPR012319">
    <property type="entry name" value="FPG_cat"/>
</dbReference>
<evidence type="ECO:0000313" key="2">
    <source>
        <dbReference type="EMBL" id="NEE13383.1"/>
    </source>
</evidence>
<gene>
    <name evidence="2" type="ORF">G3M58_43885</name>
</gene>
<dbReference type="AlphaFoldDB" id="A0A6G3X6T8"/>
<evidence type="ECO:0000259" key="1">
    <source>
        <dbReference type="PROSITE" id="PS51068"/>
    </source>
</evidence>
<dbReference type="EMBL" id="JAAGMN010004535">
    <property type="protein sequence ID" value="NEE13383.1"/>
    <property type="molecule type" value="Genomic_DNA"/>
</dbReference>
<dbReference type="GO" id="GO:0003906">
    <property type="term" value="F:DNA-(apurinic or apyrimidinic site) endonuclease activity"/>
    <property type="evidence" value="ECO:0007669"/>
    <property type="project" value="InterPro"/>
</dbReference>
<dbReference type="PROSITE" id="PS51068">
    <property type="entry name" value="FPG_CAT"/>
    <property type="match status" value="1"/>
</dbReference>
<organism evidence="2">
    <name type="scientific">Streptomyces sp. SID7499</name>
    <dbReference type="NCBI Taxonomy" id="2706086"/>
    <lineage>
        <taxon>Bacteria</taxon>
        <taxon>Bacillati</taxon>
        <taxon>Actinomycetota</taxon>
        <taxon>Actinomycetes</taxon>
        <taxon>Kitasatosporales</taxon>
        <taxon>Streptomycetaceae</taxon>
        <taxon>Streptomyces</taxon>
    </lineage>
</organism>
<dbReference type="GO" id="GO:0019104">
    <property type="term" value="F:DNA N-glycosylase activity"/>
    <property type="evidence" value="ECO:0007669"/>
    <property type="project" value="InterPro"/>
</dbReference>
<dbReference type="GO" id="GO:0006284">
    <property type="term" value="P:base-excision repair"/>
    <property type="evidence" value="ECO:0007669"/>
    <property type="project" value="InterPro"/>
</dbReference>
<protein>
    <submittedName>
        <fullName evidence="2">Fpg/Nei family DNA glycosylase</fullName>
    </submittedName>
</protein>
<feature type="non-terminal residue" evidence="2">
    <location>
        <position position="49"/>
    </location>
</feature>
<dbReference type="GO" id="GO:0008270">
    <property type="term" value="F:zinc ion binding"/>
    <property type="evidence" value="ECO:0007669"/>
    <property type="project" value="InterPro"/>
</dbReference>
<sequence>MPELPEVEALRVFLDDHLVGKEIARVLPLAISVLKTYDPPLTALEGTVV</sequence>
<dbReference type="InterPro" id="IPR035937">
    <property type="entry name" value="FPG_N"/>
</dbReference>
<dbReference type="SUPFAM" id="SSF81624">
    <property type="entry name" value="N-terminal domain of MutM-like DNA repair proteins"/>
    <property type="match status" value="1"/>
</dbReference>
<feature type="domain" description="Formamidopyrimidine-DNA glycosylase catalytic" evidence="1">
    <location>
        <begin position="2"/>
        <end position="49"/>
    </location>
</feature>
<name>A0A6G3X6T8_9ACTN</name>
<accession>A0A6G3X6T8</accession>
<dbReference type="Gene3D" id="3.20.190.10">
    <property type="entry name" value="MutM-like, N-terminal"/>
    <property type="match status" value="1"/>
</dbReference>
<proteinExistence type="predicted"/>
<comment type="caution">
    <text evidence="2">The sequence shown here is derived from an EMBL/GenBank/DDBJ whole genome shotgun (WGS) entry which is preliminary data.</text>
</comment>
<reference evidence="2" key="1">
    <citation type="submission" date="2020-01" db="EMBL/GenBank/DDBJ databases">
        <title>Insect and environment-associated Actinomycetes.</title>
        <authorList>
            <person name="Currrie C."/>
            <person name="Chevrette M."/>
            <person name="Carlson C."/>
            <person name="Stubbendieck R."/>
            <person name="Wendt-Pienkowski E."/>
        </authorList>
    </citation>
    <scope>NUCLEOTIDE SEQUENCE</scope>
    <source>
        <strain evidence="2">SID7499</strain>
    </source>
</reference>